<dbReference type="Proteomes" id="UP000718564">
    <property type="component" value="Unassembled WGS sequence"/>
</dbReference>
<reference evidence="1 2" key="1">
    <citation type="submission" date="2018-06" db="EMBL/GenBank/DDBJ databases">
        <title>Comparative genomics of Brasilonema spp. strains.</title>
        <authorList>
            <person name="Alvarenga D.O."/>
            <person name="Fiore M.F."/>
            <person name="Varani A.M."/>
        </authorList>
    </citation>
    <scope>NUCLEOTIDE SEQUENCE [LARGE SCALE GENOMIC DNA]</scope>
    <source>
        <strain evidence="1 2">SPC951</strain>
    </source>
</reference>
<protein>
    <submittedName>
        <fullName evidence="1">Uncharacterized protein</fullName>
    </submittedName>
</protein>
<organism evidence="1 2">
    <name type="scientific">Brasilonema bromeliae SPC951</name>
    <dbReference type="NCBI Taxonomy" id="385972"/>
    <lineage>
        <taxon>Bacteria</taxon>
        <taxon>Bacillati</taxon>
        <taxon>Cyanobacteriota</taxon>
        <taxon>Cyanophyceae</taxon>
        <taxon>Nostocales</taxon>
        <taxon>Scytonemataceae</taxon>
        <taxon>Brasilonema</taxon>
        <taxon>Bromeliae group (in: Brasilonema)</taxon>
    </lineage>
</organism>
<dbReference type="EMBL" id="QMEB01000012">
    <property type="protein sequence ID" value="NMG18454.1"/>
    <property type="molecule type" value="Genomic_DNA"/>
</dbReference>
<keyword evidence="2" id="KW-1185">Reference proteome</keyword>
<sequence>MNAVSKVDAILNAWFDYIALDDYSNAKIEANSDAIKQRGVSLVRDHVLIEPDTFSELRQKVTQGQKGQQEAVWALSFPQVLDVEKGKSYLCPLFSLDITPLKRVCC</sequence>
<gene>
    <name evidence="1" type="ORF">DP116_02920</name>
</gene>
<comment type="caution">
    <text evidence="1">The sequence shown here is derived from an EMBL/GenBank/DDBJ whole genome shotgun (WGS) entry which is preliminary data.</text>
</comment>
<accession>A0ABX1P2C1</accession>
<dbReference type="RefSeq" id="WP_169153743.1">
    <property type="nucleotide sequence ID" value="NZ_CAWPJE010000327.1"/>
</dbReference>
<proteinExistence type="predicted"/>
<evidence type="ECO:0000313" key="2">
    <source>
        <dbReference type="Proteomes" id="UP000718564"/>
    </source>
</evidence>
<name>A0ABX1P2C1_9CYAN</name>
<evidence type="ECO:0000313" key="1">
    <source>
        <dbReference type="EMBL" id="NMG18454.1"/>
    </source>
</evidence>